<gene>
    <name evidence="2" type="ORF">TTHERM_001202231</name>
</gene>
<reference evidence="3" key="1">
    <citation type="journal article" date="2006" name="PLoS Biol.">
        <title>Macronuclear genome sequence of the ciliate Tetrahymena thermophila, a model eukaryote.</title>
        <authorList>
            <person name="Eisen J.A."/>
            <person name="Coyne R.S."/>
            <person name="Wu M."/>
            <person name="Wu D."/>
            <person name="Thiagarajan M."/>
            <person name="Wortman J.R."/>
            <person name="Badger J.H."/>
            <person name="Ren Q."/>
            <person name="Amedeo P."/>
            <person name="Jones K.M."/>
            <person name="Tallon L.J."/>
            <person name="Delcher A.L."/>
            <person name="Salzberg S.L."/>
            <person name="Silva J.C."/>
            <person name="Haas B.J."/>
            <person name="Majoros W.H."/>
            <person name="Farzad M."/>
            <person name="Carlton J.M."/>
            <person name="Smith R.K. Jr."/>
            <person name="Garg J."/>
            <person name="Pearlman R.E."/>
            <person name="Karrer K.M."/>
            <person name="Sun L."/>
            <person name="Manning G."/>
            <person name="Elde N.C."/>
            <person name="Turkewitz A.P."/>
            <person name="Asai D.J."/>
            <person name="Wilkes D.E."/>
            <person name="Wang Y."/>
            <person name="Cai H."/>
            <person name="Collins K."/>
            <person name="Stewart B.A."/>
            <person name="Lee S.R."/>
            <person name="Wilamowska K."/>
            <person name="Weinberg Z."/>
            <person name="Ruzzo W.L."/>
            <person name="Wloga D."/>
            <person name="Gaertig J."/>
            <person name="Frankel J."/>
            <person name="Tsao C.-C."/>
            <person name="Gorovsky M.A."/>
            <person name="Keeling P.J."/>
            <person name="Waller R.F."/>
            <person name="Patron N.J."/>
            <person name="Cherry J.M."/>
            <person name="Stover N.A."/>
            <person name="Krieger C.J."/>
            <person name="del Toro C."/>
            <person name="Ryder H.F."/>
            <person name="Williamson S.C."/>
            <person name="Barbeau R.A."/>
            <person name="Hamilton E.P."/>
            <person name="Orias E."/>
        </authorList>
    </citation>
    <scope>NUCLEOTIDE SEQUENCE [LARGE SCALE GENOMIC DNA]</scope>
    <source>
        <strain evidence="3">SB210</strain>
    </source>
</reference>
<keyword evidence="1 2" id="KW-0812">Transmembrane</keyword>
<accession>W7XGL6</accession>
<dbReference type="KEGG" id="tet:TTHERM_001202231"/>
<protein>
    <submittedName>
        <fullName evidence="2">Transmembrane protein, putative</fullName>
    </submittedName>
</protein>
<evidence type="ECO:0000256" key="1">
    <source>
        <dbReference type="SAM" id="Phobius"/>
    </source>
</evidence>
<dbReference type="GeneID" id="24441908"/>
<name>W7XGL6_TETTS</name>
<sequence>MITIYYQQILQINLFFYLQLNIQIHWSGLMLLIENQIPLIQVINIFIFSFNSKIRLKLHTQFKCLIAHFKKPIFLKIGQQRYKISINKKIQEILPFINFSKEMIIIQPFLMMVILVFLLFQKSIFHQTQQAWYAKQNNFKKIRIDMIQFNFQIYLILSYIQINRIAIYKFQFQMICLNKQFKELI</sequence>
<dbReference type="EMBL" id="GG662839">
    <property type="protein sequence ID" value="EWS76173.1"/>
    <property type="molecule type" value="Genomic_DNA"/>
</dbReference>
<dbReference type="RefSeq" id="XP_012651297.1">
    <property type="nucleotide sequence ID" value="XM_012795843.1"/>
</dbReference>
<keyword evidence="3" id="KW-1185">Reference proteome</keyword>
<proteinExistence type="predicted"/>
<evidence type="ECO:0000313" key="2">
    <source>
        <dbReference type="EMBL" id="EWS76173.1"/>
    </source>
</evidence>
<dbReference type="Proteomes" id="UP000009168">
    <property type="component" value="Unassembled WGS sequence"/>
</dbReference>
<organism evidence="2 3">
    <name type="scientific">Tetrahymena thermophila (strain SB210)</name>
    <dbReference type="NCBI Taxonomy" id="312017"/>
    <lineage>
        <taxon>Eukaryota</taxon>
        <taxon>Sar</taxon>
        <taxon>Alveolata</taxon>
        <taxon>Ciliophora</taxon>
        <taxon>Intramacronucleata</taxon>
        <taxon>Oligohymenophorea</taxon>
        <taxon>Hymenostomatida</taxon>
        <taxon>Tetrahymenina</taxon>
        <taxon>Tetrahymenidae</taxon>
        <taxon>Tetrahymena</taxon>
    </lineage>
</organism>
<keyword evidence="1" id="KW-1133">Transmembrane helix</keyword>
<feature type="transmembrane region" description="Helical" evidence="1">
    <location>
        <begin position="103"/>
        <end position="120"/>
    </location>
</feature>
<dbReference type="AlphaFoldDB" id="W7XGL6"/>
<evidence type="ECO:0000313" key="3">
    <source>
        <dbReference type="Proteomes" id="UP000009168"/>
    </source>
</evidence>
<dbReference type="InParanoid" id="W7XGL6"/>
<keyword evidence="1" id="KW-0472">Membrane</keyword>